<dbReference type="Gene3D" id="1.20.58.1120">
    <property type="match status" value="1"/>
</dbReference>
<gene>
    <name evidence="17" type="ORF">DC041_0012687</name>
</gene>
<evidence type="ECO:0000256" key="3">
    <source>
        <dbReference type="ARBA" id="ARBA00022701"/>
    </source>
</evidence>
<keyword evidence="7" id="KW-0243">Dynein</keyword>
<evidence type="ECO:0000256" key="4">
    <source>
        <dbReference type="ARBA" id="ARBA00022737"/>
    </source>
</evidence>
<evidence type="ECO:0000256" key="2">
    <source>
        <dbReference type="ARBA" id="ARBA00022490"/>
    </source>
</evidence>
<feature type="domain" description="Dynein heavy chain hydrolytic ATP-binding dynein motor region" evidence="15">
    <location>
        <begin position="1070"/>
        <end position="1250"/>
    </location>
</feature>
<feature type="coiled-coil region" evidence="13">
    <location>
        <begin position="441"/>
        <end position="468"/>
    </location>
</feature>
<dbReference type="InterPro" id="IPR013602">
    <property type="entry name" value="Dynein_heavy_linker"/>
</dbReference>
<feature type="domain" description="Dynein heavy chain AAA 5 extension" evidence="16">
    <location>
        <begin position="1669"/>
        <end position="1806"/>
    </location>
</feature>
<dbReference type="GO" id="GO:0051959">
    <property type="term" value="F:dynein light intermediate chain binding"/>
    <property type="evidence" value="ECO:0007669"/>
    <property type="project" value="InterPro"/>
</dbReference>
<evidence type="ECO:0000313" key="17">
    <source>
        <dbReference type="EMBL" id="RTG83701.1"/>
    </source>
</evidence>
<dbReference type="InterPro" id="IPR042222">
    <property type="entry name" value="Dynein_2_N"/>
</dbReference>
<dbReference type="FunFam" id="1.20.58.1120:FF:000005">
    <property type="entry name" value="Dynein, axonemal, heavy chain 12"/>
    <property type="match status" value="1"/>
</dbReference>
<dbReference type="Pfam" id="PF12774">
    <property type="entry name" value="AAA_6"/>
    <property type="match status" value="2"/>
</dbReference>
<dbReference type="InterPro" id="IPR041466">
    <property type="entry name" value="Dynein_AAA5_ext"/>
</dbReference>
<dbReference type="FunFam" id="1.10.287.2620:FF:000002">
    <property type="entry name" value="Dynein heavy chain 2, axonemal"/>
    <property type="match status" value="1"/>
</dbReference>
<evidence type="ECO:0000256" key="9">
    <source>
        <dbReference type="ARBA" id="ARBA00023069"/>
    </source>
</evidence>
<sequence>MMDLSSPVKRHLMPLPQVEKIKLEIAEKDKDPQLQKFLSYSLESQRRQQVNLLNIKRAHAEYRRTQTKLATLPIPRESPFVPNFMVSEKLKLTKNYNLMKSYVESSIIPQIQDDWLQNVLAKTPSKLKIGREYKLNEILIEVKEHFLESLRKSLTSQTLKRPNLSQFSEDKFIGKREFSSFSDLEDLIFLITGLISNSLQNIQTVQSWLNSSPMPMYIEAKIPTDVYEMCKQKLKEAVKRYFEVPQQYLTKVIVEPYSFIYDGREAKKVEEFLGSNKPFKQYCEYINKLHDLANEVMNLPNTEYFDLIQLDCGDVKTGLYKECHRLAKLLLDRVVSDFTRNNDEICASFEEIRDRCHTTPQNSEELIDMIQYMEEARCQGMIRMTEKISLTMEYLNYLLDVYFFSPEELAKNSAVLTWKTRIIPEFDANDKLQERMRSVGEAAVVAKREKLMAELNRLKNRVDEFNDYGEVDAEMQNQYVQDVRGVLKRLQDAENEKMWINKEEDLYKLPISNYPEVEEIRNSAEPFLKLFTTVVKYTKSERRWLYGEFDKLNAEAIDAEVEEYWRELYKLQKFFTAKYKKMTMEADERNKARKKRRRLASIDTGTTAPDVTKEDVTTIVEQEDDEMEEVKPPAALNIIKDVQNEMKKFKENIPIIAILCNPGIRKRHWDAMSQIAGKDLTPDSGTSLAKMLQLNLDSFMEQFASISSGASKEFTLETNMNKMHDDWTEISFNLIPYRESGIFILASVDDIQQMLDDQISKTQTMRGSPFIKPFEKEIKPISTSEARGSVEKWLLQVEKIMLMSVRDVIAAAREAYDKEERELWVCQWPGQVVLCVSQIYWTYEVHESLIYGIKGLENYYKKLDQQMNAIVKLVRGKLNAQQRITLGALVVIDVHARDVVHDMIKLGVTSENDFNWLSQLRYYWENENVQVKLTNAKVSYAYEYLGNSPRLVITPLTDRCYRTLIGAYHLNLNGAPEGPAGTGKTETTKDLAKALAVQCVVFNCSDGLDYIAMGKFFKGLASSGAWACFDEFNRIELEVLSVVAQQILTFEVNQLLFYECNHHDTDGIYILCIIRAIQSHLEVFIFEGTELNLNRNCYVCITMNPGYAGRSELPDNLKVLFRPVAMMVPDYAMIGEISLYSYGFMDARSLSVKIVTTYRLCSEQLSSQAHYDYGMRAVKAVLQAAGNLKLKYPDENENIILLRSIIDVNLPKFLAHDIPLFRGIISDLFPGVTLPKADYSIFLAEVHKNKTFELFTQHLFCYRFMLVGEPFGSKTTVLHTLATVMTRLNENGHDEYEKVIYKTINPKAITMGQLFGEFDPVSHEWTDGVTANTFREFASNDTPDRKWVVFDGPIDTLWIESMNTVLDDNKKLCLMSGEIIQMSRVMSLIFETMDLSQASNKTFELFTQHLFCYRFMLVGEPFGSKTTVLHTLATVMTRLNENGHDEYEKVIYKTINPKAITMGQLFGEFDPVSHEWTDGVTANTFREFASNDTPDRKWVVFDGPIDTLWIESMNTVLDDNKKLCLMSGEIIQMSRVMSLIFETMDLSQASWTDGVTANTFREFASNDTPDRKWVVFDGPIDTLWIESMNTVLDDNKKLCLMSGEIIQMSRVMSLIFETMDLSQASPATVSRCGMIYMEPLSLGWRPLVRSWMNRLPTSLTTGDTKDMINSFFEWSLDPCMEFIQTNCRTLVSTRQGNLVTSCLGFIDMLIEDVANEEDANENRYLRLWLQTSIVFGIIWGIGGCLDYNSRQKFDHFLRNLLSGTNEKHPLPKELGQKLDFPFPESGLVYDYYYKFKSRGSWRHWNEKNKTDDQVSDRKIREIIVPTMDTARYKFIVDLCMKKHRPLLYVGPTGTGKSVYVQEKLMRDIDKDKRRKGVYGPPMGKTAVLFVDDLNMPTKEIYGAQPPIELLRMFIDHGY</sequence>
<keyword evidence="4" id="KW-0677">Repeat</keyword>
<comment type="caution">
    <text evidence="17">The sequence shown here is derived from an EMBL/GenBank/DDBJ whole genome shotgun (WGS) entry which is preliminary data.</text>
</comment>
<evidence type="ECO:0000256" key="11">
    <source>
        <dbReference type="ARBA" id="ARBA00023212"/>
    </source>
</evidence>
<dbReference type="Pfam" id="PF08393">
    <property type="entry name" value="DHC_N2"/>
    <property type="match status" value="1"/>
</dbReference>
<dbReference type="SUPFAM" id="SSF52540">
    <property type="entry name" value="P-loop containing nucleoside triphosphate hydrolases"/>
    <property type="match status" value="3"/>
</dbReference>
<keyword evidence="8 13" id="KW-0175">Coiled coil</keyword>
<dbReference type="GO" id="GO:0005524">
    <property type="term" value="F:ATP binding"/>
    <property type="evidence" value="ECO:0007669"/>
    <property type="project" value="UniProtKB-KW"/>
</dbReference>
<evidence type="ECO:0000256" key="1">
    <source>
        <dbReference type="ARBA" id="ARBA00004430"/>
    </source>
</evidence>
<evidence type="ECO:0000256" key="10">
    <source>
        <dbReference type="ARBA" id="ARBA00023175"/>
    </source>
</evidence>
<keyword evidence="2" id="KW-0963">Cytoplasm</keyword>
<dbReference type="InterPro" id="IPR035699">
    <property type="entry name" value="AAA_6"/>
</dbReference>
<dbReference type="Gene3D" id="1.20.140.100">
    <property type="entry name" value="Dynein heavy chain, N-terminal domain 2"/>
    <property type="match status" value="1"/>
</dbReference>
<feature type="domain" description="Dynein heavy chain linker" evidence="14">
    <location>
        <begin position="518"/>
        <end position="780"/>
    </location>
</feature>
<dbReference type="GO" id="GO:0007018">
    <property type="term" value="P:microtubule-based movement"/>
    <property type="evidence" value="ECO:0007669"/>
    <property type="project" value="InterPro"/>
</dbReference>
<keyword evidence="5" id="KW-0547">Nucleotide-binding</keyword>
<dbReference type="FunFam" id="3.40.50.300:FF:000044">
    <property type="entry name" value="Dynein heavy chain 5, axonemal"/>
    <property type="match status" value="1"/>
</dbReference>
<evidence type="ECO:0000256" key="7">
    <source>
        <dbReference type="ARBA" id="ARBA00023017"/>
    </source>
</evidence>
<evidence type="ECO:0000259" key="14">
    <source>
        <dbReference type="Pfam" id="PF08393"/>
    </source>
</evidence>
<dbReference type="Gene3D" id="3.40.50.300">
    <property type="entry name" value="P-loop containing nucleotide triphosphate hydrolases"/>
    <property type="match status" value="5"/>
</dbReference>
<dbReference type="PANTHER" id="PTHR45703">
    <property type="entry name" value="DYNEIN HEAVY CHAIN"/>
    <property type="match status" value="1"/>
</dbReference>
<accession>A0A430Q7N5</accession>
<dbReference type="GO" id="GO:0005874">
    <property type="term" value="C:microtubule"/>
    <property type="evidence" value="ECO:0007669"/>
    <property type="project" value="UniProtKB-KW"/>
</dbReference>
<reference evidence="17 18" key="1">
    <citation type="journal article" date="2019" name="PLoS Pathog.">
        <title>Genome sequence of the bovine parasite Schistosoma bovis Tanzania.</title>
        <authorList>
            <person name="Oey H."/>
            <person name="Zakrzewski M."/>
            <person name="Gobert G."/>
            <person name="Gravermann K."/>
            <person name="Stoye J."/>
            <person name="Jones M."/>
            <person name="Mcmanus D."/>
            <person name="Krause L."/>
        </authorList>
    </citation>
    <scope>NUCLEOTIDE SEQUENCE [LARGE SCALE GENOMIC DNA]</scope>
    <source>
        <strain evidence="17 18">TAN1997</strain>
    </source>
</reference>
<evidence type="ECO:0000256" key="13">
    <source>
        <dbReference type="SAM" id="Coils"/>
    </source>
</evidence>
<feature type="domain" description="Dynein heavy chain hydrolytic ATP-binding dynein motor region" evidence="15">
    <location>
        <begin position="940"/>
        <end position="1050"/>
    </location>
</feature>
<evidence type="ECO:0000256" key="8">
    <source>
        <dbReference type="ARBA" id="ARBA00023054"/>
    </source>
</evidence>
<evidence type="ECO:0000256" key="5">
    <source>
        <dbReference type="ARBA" id="ARBA00022741"/>
    </source>
</evidence>
<dbReference type="GO" id="GO:0005930">
    <property type="term" value="C:axoneme"/>
    <property type="evidence" value="ECO:0007669"/>
    <property type="project" value="UniProtKB-SubCell"/>
</dbReference>
<protein>
    <submittedName>
        <fullName evidence="17">Dynein heavy chain, axonemal</fullName>
    </submittedName>
</protein>
<dbReference type="EMBL" id="QMKO01002380">
    <property type="protein sequence ID" value="RTG83701.1"/>
    <property type="molecule type" value="Genomic_DNA"/>
</dbReference>
<organism evidence="17 18">
    <name type="scientific">Schistosoma bovis</name>
    <name type="common">Blood fluke</name>
    <dbReference type="NCBI Taxonomy" id="6184"/>
    <lineage>
        <taxon>Eukaryota</taxon>
        <taxon>Metazoa</taxon>
        <taxon>Spiralia</taxon>
        <taxon>Lophotrochozoa</taxon>
        <taxon>Platyhelminthes</taxon>
        <taxon>Trematoda</taxon>
        <taxon>Digenea</taxon>
        <taxon>Strigeidida</taxon>
        <taxon>Schistosomatoidea</taxon>
        <taxon>Schistosomatidae</taxon>
        <taxon>Schistosoma</taxon>
    </lineage>
</organism>
<name>A0A430Q7N5_SCHBO</name>
<keyword evidence="9" id="KW-0969">Cilium</keyword>
<keyword evidence="3" id="KW-0493">Microtubule</keyword>
<keyword evidence="18" id="KW-1185">Reference proteome</keyword>
<dbReference type="FunFam" id="1.10.8.710:FF:000004">
    <property type="entry name" value="Dynein axonemal heavy chain 6"/>
    <property type="match status" value="1"/>
</dbReference>
<keyword evidence="6" id="KW-0067">ATP-binding</keyword>
<evidence type="ECO:0000256" key="6">
    <source>
        <dbReference type="ARBA" id="ARBA00022840"/>
    </source>
</evidence>
<evidence type="ECO:0000313" key="18">
    <source>
        <dbReference type="Proteomes" id="UP000290809"/>
    </source>
</evidence>
<evidence type="ECO:0000256" key="12">
    <source>
        <dbReference type="ARBA" id="ARBA00023273"/>
    </source>
</evidence>
<feature type="non-terminal residue" evidence="17">
    <location>
        <position position="1918"/>
    </location>
</feature>
<dbReference type="GO" id="GO:0045505">
    <property type="term" value="F:dynein intermediate chain binding"/>
    <property type="evidence" value="ECO:0007669"/>
    <property type="project" value="InterPro"/>
</dbReference>
<dbReference type="GO" id="GO:0030286">
    <property type="term" value="C:dynein complex"/>
    <property type="evidence" value="ECO:0007669"/>
    <property type="project" value="UniProtKB-KW"/>
</dbReference>
<dbReference type="Pfam" id="PF17852">
    <property type="entry name" value="Dynein_AAA_lid"/>
    <property type="match status" value="1"/>
</dbReference>
<comment type="subcellular location">
    <subcellularLocation>
        <location evidence="1">Cytoplasm</location>
        <location evidence="1">Cytoskeleton</location>
        <location evidence="1">Cilium axoneme</location>
    </subcellularLocation>
</comment>
<evidence type="ECO:0000259" key="16">
    <source>
        <dbReference type="Pfam" id="PF17852"/>
    </source>
</evidence>
<keyword evidence="12" id="KW-0966">Cell projection</keyword>
<dbReference type="InterPro" id="IPR027417">
    <property type="entry name" value="P-loop_NTPase"/>
</dbReference>
<dbReference type="Gene3D" id="1.10.8.710">
    <property type="match status" value="1"/>
</dbReference>
<dbReference type="STRING" id="6184.A0A430Q7N5"/>
<evidence type="ECO:0000259" key="15">
    <source>
        <dbReference type="Pfam" id="PF12774"/>
    </source>
</evidence>
<dbReference type="PANTHER" id="PTHR45703:SF1">
    <property type="entry name" value="DYNEINS HEAVY CHAIN"/>
    <property type="match status" value="1"/>
</dbReference>
<keyword evidence="10" id="KW-0505">Motor protein</keyword>
<dbReference type="Gene3D" id="1.10.287.2620">
    <property type="match status" value="1"/>
</dbReference>
<dbReference type="Proteomes" id="UP000290809">
    <property type="component" value="Unassembled WGS sequence"/>
</dbReference>
<dbReference type="Pfam" id="PF12775">
    <property type="entry name" value="AAA_7"/>
    <property type="match status" value="1"/>
</dbReference>
<keyword evidence="11" id="KW-0206">Cytoskeleton</keyword>
<proteinExistence type="predicted"/>
<dbReference type="InterPro" id="IPR026983">
    <property type="entry name" value="DHC"/>
</dbReference>
<dbReference type="InterPro" id="IPR043157">
    <property type="entry name" value="Dynein_AAA1S"/>
</dbReference>